<dbReference type="Proteomes" id="UP001142810">
    <property type="component" value="Unassembled WGS sequence"/>
</dbReference>
<name>A0ABT3P6H5_9ALTE</name>
<dbReference type="SUPFAM" id="SSF46955">
    <property type="entry name" value="Putative DNA-binding domain"/>
    <property type="match status" value="1"/>
</dbReference>
<gene>
    <name evidence="7" type="primary">soxR</name>
    <name evidence="7" type="ORF">OPS25_07635</name>
</gene>
<evidence type="ECO:0000256" key="4">
    <source>
        <dbReference type="ARBA" id="ARBA00023014"/>
    </source>
</evidence>
<proteinExistence type="predicted"/>
<keyword evidence="3" id="KW-0408">Iron</keyword>
<dbReference type="InterPro" id="IPR000551">
    <property type="entry name" value="MerR-type_HTH_dom"/>
</dbReference>
<dbReference type="InterPro" id="IPR009061">
    <property type="entry name" value="DNA-bd_dom_put_sf"/>
</dbReference>
<organism evidence="7 8">
    <name type="scientific">Alteromonas aquimaris</name>
    <dbReference type="NCBI Taxonomy" id="2998417"/>
    <lineage>
        <taxon>Bacteria</taxon>
        <taxon>Pseudomonadati</taxon>
        <taxon>Pseudomonadota</taxon>
        <taxon>Gammaproteobacteria</taxon>
        <taxon>Alteromonadales</taxon>
        <taxon>Alteromonadaceae</taxon>
        <taxon>Alteromonas/Salinimonas group</taxon>
        <taxon>Alteromonas</taxon>
    </lineage>
</organism>
<dbReference type="PROSITE" id="PS50937">
    <property type="entry name" value="HTH_MERR_2"/>
    <property type="match status" value="1"/>
</dbReference>
<dbReference type="InterPro" id="IPR047057">
    <property type="entry name" value="MerR_fam"/>
</dbReference>
<dbReference type="InterPro" id="IPR010211">
    <property type="entry name" value="Redox-sen_tscrpt-act_SoxR"/>
</dbReference>
<protein>
    <recommendedName>
        <fullName evidence="1">Redox-sensitive transcriptional activator SoxR</fullName>
    </recommendedName>
</protein>
<dbReference type="PRINTS" id="PR00040">
    <property type="entry name" value="HTHMERR"/>
</dbReference>
<keyword evidence="5" id="KW-0238">DNA-binding</keyword>
<dbReference type="Gene3D" id="1.10.1660.10">
    <property type="match status" value="1"/>
</dbReference>
<evidence type="ECO:0000256" key="1">
    <source>
        <dbReference type="ARBA" id="ARBA00014474"/>
    </source>
</evidence>
<dbReference type="SMART" id="SM00422">
    <property type="entry name" value="HTH_MERR"/>
    <property type="match status" value="1"/>
</dbReference>
<reference evidence="7" key="1">
    <citation type="submission" date="2022-11" db="EMBL/GenBank/DDBJ databases">
        <title>Alteromonas sp. nov., isolated from sea water of the Qingdao.</title>
        <authorList>
            <person name="Wang Q."/>
        </authorList>
    </citation>
    <scope>NUCLEOTIDE SEQUENCE</scope>
    <source>
        <strain evidence="7">ASW11-7</strain>
    </source>
</reference>
<evidence type="ECO:0000313" key="8">
    <source>
        <dbReference type="Proteomes" id="UP001142810"/>
    </source>
</evidence>
<feature type="domain" description="HTH merR-type" evidence="6">
    <location>
        <begin position="3"/>
        <end position="71"/>
    </location>
</feature>
<evidence type="ECO:0000259" key="6">
    <source>
        <dbReference type="PROSITE" id="PS50937"/>
    </source>
</evidence>
<evidence type="ECO:0000256" key="3">
    <source>
        <dbReference type="ARBA" id="ARBA00023004"/>
    </source>
</evidence>
<dbReference type="RefSeq" id="WP_265617077.1">
    <property type="nucleotide sequence ID" value="NZ_JAPFRD010000009.1"/>
</dbReference>
<dbReference type="NCBIfam" id="TIGR01950">
    <property type="entry name" value="SoxR"/>
    <property type="match status" value="1"/>
</dbReference>
<dbReference type="PROSITE" id="PS00552">
    <property type="entry name" value="HTH_MERR_1"/>
    <property type="match status" value="1"/>
</dbReference>
<evidence type="ECO:0000313" key="7">
    <source>
        <dbReference type="EMBL" id="MCW8108363.1"/>
    </source>
</evidence>
<dbReference type="EMBL" id="JAPFRD010000009">
    <property type="protein sequence ID" value="MCW8108363.1"/>
    <property type="molecule type" value="Genomic_DNA"/>
</dbReference>
<dbReference type="CDD" id="cd01110">
    <property type="entry name" value="HTH_SoxR"/>
    <property type="match status" value="1"/>
</dbReference>
<evidence type="ECO:0000256" key="5">
    <source>
        <dbReference type="ARBA" id="ARBA00023125"/>
    </source>
</evidence>
<comment type="caution">
    <text evidence="7">The sequence shown here is derived from an EMBL/GenBank/DDBJ whole genome shotgun (WGS) entry which is preliminary data.</text>
</comment>
<keyword evidence="8" id="KW-1185">Reference proteome</keyword>
<sequence>MENLSVGEVAKRCGVNVSALHFYERKGLISSARNTGNQRRYGRDIIRRVSLIKVAQQLGISLEEVKSVFESLPKYGAPSHAQWERLASHWQQQLDQRIALLQKLRDSLTGCIGCGCLSMQRCPLYNPHDEAAKKGSGPVFLLQDE</sequence>
<dbReference type="PANTHER" id="PTHR30204">
    <property type="entry name" value="REDOX-CYCLING DRUG-SENSING TRANSCRIPTIONAL ACTIVATOR SOXR"/>
    <property type="match status" value="1"/>
</dbReference>
<keyword evidence="2" id="KW-0001">2Fe-2S</keyword>
<keyword evidence="4" id="KW-0411">Iron-sulfur</keyword>
<keyword evidence="2" id="KW-0479">Metal-binding</keyword>
<dbReference type="PANTHER" id="PTHR30204:SF0">
    <property type="entry name" value="REDOX-SENSITIVE TRANSCRIPTIONAL ACTIVATOR SOXR"/>
    <property type="match status" value="1"/>
</dbReference>
<dbReference type="Pfam" id="PF13411">
    <property type="entry name" value="MerR_1"/>
    <property type="match status" value="1"/>
</dbReference>
<evidence type="ECO:0000256" key="2">
    <source>
        <dbReference type="ARBA" id="ARBA00022714"/>
    </source>
</evidence>
<accession>A0ABT3P6H5</accession>